<evidence type="ECO:0000256" key="1">
    <source>
        <dbReference type="PROSITE-ProRule" id="PRU00117"/>
    </source>
</evidence>
<dbReference type="AlphaFoldDB" id="A0A0H5R535"/>
<dbReference type="CDD" id="cd00105">
    <property type="entry name" value="KH-I"/>
    <property type="match status" value="1"/>
</dbReference>
<feature type="compositionally biased region" description="Low complexity" evidence="2">
    <location>
        <begin position="485"/>
        <end position="495"/>
    </location>
</feature>
<dbReference type="GO" id="GO:0051028">
    <property type="term" value="P:mRNA transport"/>
    <property type="evidence" value="ECO:0007669"/>
    <property type="project" value="TreeGrafter"/>
</dbReference>
<reference evidence="4" key="1">
    <citation type="submission" date="2015-04" db="EMBL/GenBank/DDBJ databases">
        <title>The genome sequence of the plant pathogenic Rhizarian Plasmodiophora brassicae reveals insights in its biotrophic life cycle and the origin of chitin synthesis.</title>
        <authorList>
            <person name="Schwelm A."/>
            <person name="Fogelqvist J."/>
            <person name="Knaust A."/>
            <person name="Julke S."/>
            <person name="Lilja T."/>
            <person name="Dhandapani V."/>
            <person name="Bonilla-Rosso G."/>
            <person name="Karlsson M."/>
            <person name="Shevchenko A."/>
            <person name="Choi S.R."/>
            <person name="Kim H.G."/>
            <person name="Park J.Y."/>
            <person name="Lim Y.P."/>
            <person name="Ludwig-Muller J."/>
            <person name="Dixelius C."/>
        </authorList>
    </citation>
    <scope>NUCLEOTIDE SEQUENCE</scope>
    <source>
        <tissue evidence="4">Potato root galls</tissue>
    </source>
</reference>
<dbReference type="InterPro" id="IPR040148">
    <property type="entry name" value="FMR1"/>
</dbReference>
<organism evidence="4">
    <name type="scientific">Spongospora subterranea</name>
    <dbReference type="NCBI Taxonomy" id="70186"/>
    <lineage>
        <taxon>Eukaryota</taxon>
        <taxon>Sar</taxon>
        <taxon>Rhizaria</taxon>
        <taxon>Endomyxa</taxon>
        <taxon>Phytomyxea</taxon>
        <taxon>Plasmodiophorida</taxon>
        <taxon>Plasmodiophoridae</taxon>
        <taxon>Spongospora</taxon>
    </lineage>
</organism>
<dbReference type="PROSITE" id="PS50084">
    <property type="entry name" value="KH_TYPE_1"/>
    <property type="match status" value="2"/>
</dbReference>
<dbReference type="PROSITE" id="PS51641">
    <property type="entry name" value="AGENET_LIKE"/>
    <property type="match status" value="1"/>
</dbReference>
<dbReference type="EMBL" id="HACM01008559">
    <property type="protein sequence ID" value="CRZ09001.1"/>
    <property type="molecule type" value="Transcribed_RNA"/>
</dbReference>
<dbReference type="PANTHER" id="PTHR10603:SF7">
    <property type="entry name" value="FRAGILE X MESSENGER RIBONUCLEOPROTEIN 1 HOMOLOG"/>
    <property type="match status" value="1"/>
</dbReference>
<sequence>LAHHIAILSPPLAPIPPPPTPTVQCPPAAYMSTPSALTTMPPANIIWEAQEPDTTAYFNVTILDIKLGQVLCQFELNWKLCWISAANVRHCPSTPVESDIVYVPGQQVEVKAQGHETEPWGWWKAVIKSIKHSFALVKYVGLPDSYDDIIELSNVRPESQERNIDLTHVKRIDLTLPSVLKKSSALPLPASPEVTHVPVFDSIMTRSGVMSISYCPEDHKIVVVGTDSSLSIARPLIDMAVAQQTQLQQIHNRTEQVKHQLQLAKQKVEHSFVVEFTVSPSLFGLVIGQRGSRINNVQAMPGIISANIDTTTGIVRIVGDAAEAVQAARLALEFVEVDVPIAKEMTEWVTGKLGKTLHQLELMSKAQRMNVVEDNESGSCKVHIAGTKESVQSAVLLIDQHIKYREDWDRADQEQRKVMQQLYEMQKGQSTPSSGNASTQDRTAPQTHPEGEGFQHQSQNRYVDNRRQRGGKRQPPMKKKEGQRSSPRSDSNSKSQEPGTVPVNSSNKPHRYQKVVKPVNDSVDNKGSEPIGQDMSAKNVSQ</sequence>
<dbReference type="Gene3D" id="2.30.30.140">
    <property type="match status" value="1"/>
</dbReference>
<dbReference type="Pfam" id="PF00013">
    <property type="entry name" value="KH_1"/>
    <property type="match status" value="2"/>
</dbReference>
<feature type="region of interest" description="Disordered" evidence="2">
    <location>
        <begin position="424"/>
        <end position="542"/>
    </location>
</feature>
<dbReference type="InterPro" id="IPR004088">
    <property type="entry name" value="KH_dom_type_1"/>
</dbReference>
<protein>
    <recommendedName>
        <fullName evidence="3">Agenet-like domain-containing protein</fullName>
    </recommendedName>
</protein>
<dbReference type="GO" id="GO:0048513">
    <property type="term" value="P:animal organ development"/>
    <property type="evidence" value="ECO:0007669"/>
    <property type="project" value="TreeGrafter"/>
</dbReference>
<dbReference type="GO" id="GO:0010494">
    <property type="term" value="C:cytoplasmic stress granule"/>
    <property type="evidence" value="ECO:0007669"/>
    <property type="project" value="TreeGrafter"/>
</dbReference>
<accession>A0A0H5R535</accession>
<evidence type="ECO:0000256" key="2">
    <source>
        <dbReference type="SAM" id="MobiDB-lite"/>
    </source>
</evidence>
<dbReference type="GO" id="GO:0005634">
    <property type="term" value="C:nucleus"/>
    <property type="evidence" value="ECO:0007669"/>
    <property type="project" value="TreeGrafter"/>
</dbReference>
<proteinExistence type="predicted"/>
<dbReference type="SMART" id="SM00322">
    <property type="entry name" value="KH"/>
    <property type="match status" value="2"/>
</dbReference>
<feature type="non-terminal residue" evidence="4">
    <location>
        <position position="1"/>
    </location>
</feature>
<dbReference type="Gene3D" id="3.30.1370.10">
    <property type="entry name" value="K Homology domain, type 1"/>
    <property type="match status" value="2"/>
</dbReference>
<dbReference type="SUPFAM" id="SSF54791">
    <property type="entry name" value="Eukaryotic type KH-domain (KH-domain type I)"/>
    <property type="match status" value="2"/>
</dbReference>
<evidence type="ECO:0000313" key="4">
    <source>
        <dbReference type="EMBL" id="CRZ09001.1"/>
    </source>
</evidence>
<dbReference type="GO" id="GO:0045182">
    <property type="term" value="F:translation regulator activity"/>
    <property type="evidence" value="ECO:0007669"/>
    <property type="project" value="TreeGrafter"/>
</dbReference>
<evidence type="ECO:0000259" key="3">
    <source>
        <dbReference type="PROSITE" id="PS51641"/>
    </source>
</evidence>
<dbReference type="CDD" id="cd20403">
    <property type="entry name" value="Tudor_Agenet_FMRP-like_rpt2"/>
    <property type="match status" value="1"/>
</dbReference>
<feature type="compositionally biased region" description="Polar residues" evidence="2">
    <location>
        <begin position="427"/>
        <end position="446"/>
    </location>
</feature>
<name>A0A0H5R535_9EUKA</name>
<feature type="compositionally biased region" description="Basic residues" evidence="2">
    <location>
        <begin position="468"/>
        <end position="477"/>
    </location>
</feature>
<dbReference type="InterPro" id="IPR041560">
    <property type="entry name" value="Tudor_FRM1"/>
</dbReference>
<dbReference type="GO" id="GO:0045727">
    <property type="term" value="P:positive regulation of translation"/>
    <property type="evidence" value="ECO:0007669"/>
    <property type="project" value="TreeGrafter"/>
</dbReference>
<dbReference type="GO" id="GO:0043488">
    <property type="term" value="P:regulation of mRNA stability"/>
    <property type="evidence" value="ECO:0007669"/>
    <property type="project" value="TreeGrafter"/>
</dbReference>
<feature type="compositionally biased region" description="Polar residues" evidence="2">
    <location>
        <begin position="496"/>
        <end position="507"/>
    </location>
</feature>
<dbReference type="CDD" id="cd22426">
    <property type="entry name" value="KH_I_FMR1_FXR_rpt2"/>
    <property type="match status" value="1"/>
</dbReference>
<keyword evidence="1" id="KW-0694">RNA-binding</keyword>
<dbReference type="PANTHER" id="PTHR10603">
    <property type="entry name" value="FRAGILE X MENTAL RETARDATION SYNDROME-RELATED PROTEIN"/>
    <property type="match status" value="1"/>
</dbReference>
<dbReference type="GO" id="GO:0003730">
    <property type="term" value="F:mRNA 3'-UTR binding"/>
    <property type="evidence" value="ECO:0007669"/>
    <property type="project" value="TreeGrafter"/>
</dbReference>
<feature type="domain" description="Agenet-like" evidence="3">
    <location>
        <begin position="106"/>
        <end position="158"/>
    </location>
</feature>
<dbReference type="InterPro" id="IPR036612">
    <property type="entry name" value="KH_dom_type_1_sf"/>
</dbReference>
<dbReference type="InterPro" id="IPR004087">
    <property type="entry name" value="KH_dom"/>
</dbReference>